<gene>
    <name evidence="4" type="primary">ZDHHC18</name>
</gene>
<evidence type="ECO:0000313" key="3">
    <source>
        <dbReference type="Proteomes" id="UP000248484"/>
    </source>
</evidence>
<keyword evidence="2" id="KW-0812">Transmembrane</keyword>
<name>A0A455AUJ8_PHYMC</name>
<dbReference type="InParanoid" id="A0A455AUJ8"/>
<keyword evidence="2" id="KW-0472">Membrane</keyword>
<evidence type="ECO:0000256" key="1">
    <source>
        <dbReference type="SAM" id="MobiDB-lite"/>
    </source>
</evidence>
<feature type="region of interest" description="Disordered" evidence="1">
    <location>
        <begin position="166"/>
        <end position="200"/>
    </location>
</feature>
<evidence type="ECO:0000256" key="2">
    <source>
        <dbReference type="SAM" id="Phobius"/>
    </source>
</evidence>
<keyword evidence="2" id="KW-1133">Transmembrane helix</keyword>
<dbReference type="OrthoDB" id="4096362at2759"/>
<accession>A0A455AUJ8</accession>
<keyword evidence="3" id="KW-1185">Reference proteome</keyword>
<proteinExistence type="predicted"/>
<dbReference type="CTD" id="84243"/>
<evidence type="ECO:0000313" key="4">
    <source>
        <dbReference type="RefSeq" id="XP_028339563.1"/>
    </source>
</evidence>
<dbReference type="Proteomes" id="UP000248484">
    <property type="component" value="Unplaced"/>
</dbReference>
<dbReference type="GeneID" id="114484830"/>
<feature type="transmembrane region" description="Helical" evidence="2">
    <location>
        <begin position="44"/>
        <end position="64"/>
    </location>
</feature>
<sequence length="200" mass="21527">DHGKLTKLYLFWGSSSTEGWVREAGEASFQAQGGSRPRCPCASLTALLTVLELVICFFSIWSILGLSGFHTYLVASNLTTNEDIKGSWSNKRGGEASVNPYSHKSVITNCCAVLCGPLPPSLIDRRGFVQSDTVLPSPIRSDEPACRAKPDASMVPTVLGAKFPQLISGSSDRRERPALLRPPRGPRQASAVPLSRAPCE</sequence>
<feature type="non-terminal residue" evidence="4">
    <location>
        <position position="1"/>
    </location>
</feature>
<organism evidence="3 4">
    <name type="scientific">Physeter macrocephalus</name>
    <name type="common">Sperm whale</name>
    <name type="synonym">Physeter catodon</name>
    <dbReference type="NCBI Taxonomy" id="9755"/>
    <lineage>
        <taxon>Eukaryota</taxon>
        <taxon>Metazoa</taxon>
        <taxon>Chordata</taxon>
        <taxon>Craniata</taxon>
        <taxon>Vertebrata</taxon>
        <taxon>Euteleostomi</taxon>
        <taxon>Mammalia</taxon>
        <taxon>Eutheria</taxon>
        <taxon>Laurasiatheria</taxon>
        <taxon>Artiodactyla</taxon>
        <taxon>Whippomorpha</taxon>
        <taxon>Cetacea</taxon>
        <taxon>Odontoceti</taxon>
        <taxon>Physeteridae</taxon>
        <taxon>Physeter</taxon>
    </lineage>
</organism>
<dbReference type="AlphaFoldDB" id="A0A455AUJ8"/>
<dbReference type="KEGG" id="pcad:114484830"/>
<dbReference type="RefSeq" id="XP_028339563.1">
    <property type="nucleotide sequence ID" value="XM_028483762.2"/>
</dbReference>
<protein>
    <submittedName>
        <fullName evidence="4">Palmitoyltransferase ZDHHC18</fullName>
    </submittedName>
</protein>
<reference evidence="4" key="1">
    <citation type="submission" date="2025-08" db="UniProtKB">
        <authorList>
            <consortium name="RefSeq"/>
        </authorList>
    </citation>
    <scope>IDENTIFICATION</scope>
    <source>
        <tissue evidence="4">Muscle</tissue>
    </source>
</reference>